<dbReference type="GO" id="GO:0051295">
    <property type="term" value="P:establishment of meiotic spindle localization"/>
    <property type="evidence" value="ECO:0007669"/>
    <property type="project" value="TreeGrafter"/>
</dbReference>
<dbReference type="InterPro" id="IPR036872">
    <property type="entry name" value="CH_dom_sf"/>
</dbReference>
<comment type="caution">
    <text evidence="7">The sequence shown here is derived from an EMBL/GenBank/DDBJ whole genome shotgun (WGS) entry which is preliminary data.</text>
</comment>
<evidence type="ECO:0000256" key="4">
    <source>
        <dbReference type="ARBA" id="ARBA00023054"/>
    </source>
</evidence>
<dbReference type="Pfam" id="PF15780">
    <property type="entry name" value="ASH"/>
    <property type="match status" value="1"/>
</dbReference>
<organism evidence="7 8">
    <name type="scientific">Chrysochromulina tobinii</name>
    <dbReference type="NCBI Taxonomy" id="1460289"/>
    <lineage>
        <taxon>Eukaryota</taxon>
        <taxon>Haptista</taxon>
        <taxon>Haptophyta</taxon>
        <taxon>Prymnesiophyceae</taxon>
        <taxon>Prymnesiales</taxon>
        <taxon>Chrysochromulinaceae</taxon>
        <taxon>Chrysochromulina</taxon>
    </lineage>
</organism>
<dbReference type="Gene3D" id="1.10.418.10">
    <property type="entry name" value="Calponin-like domain"/>
    <property type="match status" value="1"/>
</dbReference>
<dbReference type="Gene3D" id="2.60.40.10">
    <property type="entry name" value="Immunoglobulins"/>
    <property type="match status" value="1"/>
</dbReference>
<feature type="region of interest" description="Disordered" evidence="5">
    <location>
        <begin position="277"/>
        <end position="324"/>
    </location>
</feature>
<sequence length="822" mass="86455">MSVVATVEGVLDEPPEAMDFSLMFGAAASDVQQHPLRSPLRSSRPAPGPSIACALEGAHPVLLLKHGAPIPTVDFGDVAPKTTEKRILVLHNDSTRTQRVDLRPTSIDKRDALRVYPTSMELEPGGSREMEISWAPITAGAKMSKKFDFMWNGGSSALKVELRGVCAKSTSVAAKVAPAISTVATKKAGGASAQADAEAAAAQDAESVLIDFGTGSPAAPLGASVDPLADALAAAADARSMILGIVSPPPPPADVAAEAEAAFLGANLERFNALRGAPRAEDAEDAFESARESLRSSPRPEEVSRREDESMRDEYESAEEDDGDHARALAQVASAAFAASPPKPPPAAPLGVEADADADAPVEAASSGGADALGAYYDDNWREKRTTAYATWINFALTEQYLAPATDAAGAVAGDAAAGGAAMGGSSERQRMSLRELEAGLQQASLRAKMARLLRSPEVRTPLVRIEQQVQEDIIAVRPTLNLTADVGLRTHLLKLLDCYNPVWLRMGVEALIGETAPGGPADTAALRRFVDKRVLTAGKAAAPAWVAKEGTHFEEAAKKAAAHALGHQHRAIVRRVLALIWLLDHAKRARLLRADPCLFRPRLVVRSSRQLANEFSKHFLSGGIGDINRHLGTLGVKLLHEQTPLDEYDFTIAKGLGAELRDGVRLCKLVDLCTAQLVAAAAGEGGEGAVATAASEGGITALTLVPAENLSRKTHNARLALQRMAGCGLLAGLDGLEGDAARLGAELKARADLVVKGHTEATLDVLWGLISKGVMPRLAPTRSVQREVERAHKIAKRTHGAIVLPGAQYAAAADADARRPP</sequence>
<dbReference type="EMBL" id="JWZX01000628">
    <property type="protein sequence ID" value="KOO36129.1"/>
    <property type="molecule type" value="Genomic_DNA"/>
</dbReference>
<dbReference type="GO" id="GO:0000922">
    <property type="term" value="C:spindle pole"/>
    <property type="evidence" value="ECO:0007669"/>
    <property type="project" value="TreeGrafter"/>
</dbReference>
<keyword evidence="2" id="KW-0963">Cytoplasm</keyword>
<name>A0A0M0KBH0_9EUKA</name>
<evidence type="ECO:0000259" key="6">
    <source>
        <dbReference type="Pfam" id="PF15780"/>
    </source>
</evidence>
<dbReference type="GO" id="GO:0007051">
    <property type="term" value="P:spindle organization"/>
    <property type="evidence" value="ECO:0007669"/>
    <property type="project" value="TreeGrafter"/>
</dbReference>
<proteinExistence type="predicted"/>
<dbReference type="SUPFAM" id="SSF47576">
    <property type="entry name" value="Calponin-homology domain, CH-domain"/>
    <property type="match status" value="1"/>
</dbReference>
<evidence type="ECO:0000313" key="8">
    <source>
        <dbReference type="Proteomes" id="UP000037460"/>
    </source>
</evidence>
<feature type="compositionally biased region" description="Basic and acidic residues" evidence="5">
    <location>
        <begin position="288"/>
        <end position="315"/>
    </location>
</feature>
<reference evidence="8" key="1">
    <citation type="journal article" date="2015" name="PLoS Genet.">
        <title>Genome Sequence and Transcriptome Analyses of Chrysochromulina tobin: Metabolic Tools for Enhanced Algal Fitness in the Prominent Order Prymnesiales (Haptophyceae).</title>
        <authorList>
            <person name="Hovde B.T."/>
            <person name="Deodato C.R."/>
            <person name="Hunsperger H.M."/>
            <person name="Ryken S.A."/>
            <person name="Yost W."/>
            <person name="Jha R.K."/>
            <person name="Patterson J."/>
            <person name="Monnat R.J. Jr."/>
            <person name="Barlow S.B."/>
            <person name="Starkenburg S.R."/>
            <person name="Cattolico R.A."/>
        </authorList>
    </citation>
    <scope>NUCLEOTIDE SEQUENCE</scope>
    <source>
        <strain evidence="8">CCMP291</strain>
    </source>
</reference>
<dbReference type="PANTHER" id="PTHR22706:SF1">
    <property type="entry name" value="ASSEMBLY FACTOR FOR SPINDLE MICROTUBULES"/>
    <property type="match status" value="1"/>
</dbReference>
<dbReference type="Proteomes" id="UP000037460">
    <property type="component" value="Unassembled WGS sequence"/>
</dbReference>
<dbReference type="InterPro" id="IPR031549">
    <property type="entry name" value="ASH"/>
</dbReference>
<dbReference type="InterPro" id="IPR013783">
    <property type="entry name" value="Ig-like_fold"/>
</dbReference>
<evidence type="ECO:0000313" key="7">
    <source>
        <dbReference type="EMBL" id="KOO36129.1"/>
    </source>
</evidence>
<comment type="subcellular location">
    <subcellularLocation>
        <location evidence="1">Cytoplasm</location>
    </subcellularLocation>
</comment>
<evidence type="ECO:0000256" key="5">
    <source>
        <dbReference type="SAM" id="MobiDB-lite"/>
    </source>
</evidence>
<keyword evidence="8" id="KW-1185">Reference proteome</keyword>
<evidence type="ECO:0000256" key="3">
    <source>
        <dbReference type="ARBA" id="ARBA00022860"/>
    </source>
</evidence>
<accession>A0A0M0KBH0</accession>
<gene>
    <name evidence="7" type="ORF">Ctob_009762</name>
</gene>
<dbReference type="AlphaFoldDB" id="A0A0M0KBH0"/>
<feature type="domain" description="Abnormal spindle-like microcephaly-associated protein ASH" evidence="6">
    <location>
        <begin position="60"/>
        <end position="153"/>
    </location>
</feature>
<dbReference type="OrthoDB" id="7445769at2759"/>
<keyword evidence="4" id="KW-0175">Coiled coil</keyword>
<dbReference type="GO" id="GO:0005737">
    <property type="term" value="C:cytoplasm"/>
    <property type="evidence" value="ECO:0007669"/>
    <property type="project" value="UniProtKB-SubCell"/>
</dbReference>
<evidence type="ECO:0000256" key="1">
    <source>
        <dbReference type="ARBA" id="ARBA00004496"/>
    </source>
</evidence>
<evidence type="ECO:0000256" key="2">
    <source>
        <dbReference type="ARBA" id="ARBA00022490"/>
    </source>
</evidence>
<dbReference type="InterPro" id="IPR051185">
    <property type="entry name" value="ASPM"/>
</dbReference>
<dbReference type="CDD" id="cd21223">
    <property type="entry name" value="CH_ASPM_rpt1"/>
    <property type="match status" value="1"/>
</dbReference>
<dbReference type="GO" id="GO:0005516">
    <property type="term" value="F:calmodulin binding"/>
    <property type="evidence" value="ECO:0007669"/>
    <property type="project" value="UniProtKB-KW"/>
</dbReference>
<dbReference type="PANTHER" id="PTHR22706">
    <property type="entry name" value="ASSEMBLY FACTOR FOR SPINDLE MICROTUBULES"/>
    <property type="match status" value="1"/>
</dbReference>
<protein>
    <submittedName>
        <fullName evidence="7">Abnormal spindle-like microcephaly-associated protein-like protein</fullName>
    </submittedName>
</protein>
<keyword evidence="3" id="KW-0112">Calmodulin-binding</keyword>
<dbReference type="GO" id="GO:0000278">
    <property type="term" value="P:mitotic cell cycle"/>
    <property type="evidence" value="ECO:0007669"/>
    <property type="project" value="TreeGrafter"/>
</dbReference>